<dbReference type="Pfam" id="PF04255">
    <property type="entry name" value="DUF433"/>
    <property type="match status" value="1"/>
</dbReference>
<keyword evidence="3" id="KW-1185">Reference proteome</keyword>
<evidence type="ECO:0000313" key="2">
    <source>
        <dbReference type="EMBL" id="TSD16170.1"/>
    </source>
</evidence>
<dbReference type="Gene3D" id="1.10.10.10">
    <property type="entry name" value="Winged helix-like DNA-binding domain superfamily/Winged helix DNA-binding domain"/>
    <property type="match status" value="1"/>
</dbReference>
<protein>
    <recommendedName>
        <fullName evidence="4">DUF433 domain-containing protein</fullName>
    </recommendedName>
</protein>
<evidence type="ECO:0000256" key="1">
    <source>
        <dbReference type="SAM" id="MobiDB-lite"/>
    </source>
</evidence>
<dbReference type="InterPro" id="IPR009057">
    <property type="entry name" value="Homeodomain-like_sf"/>
</dbReference>
<dbReference type="InterPro" id="IPR007367">
    <property type="entry name" value="DUF433"/>
</dbReference>
<feature type="compositionally biased region" description="Basic and acidic residues" evidence="1">
    <location>
        <begin position="75"/>
        <end position="89"/>
    </location>
</feature>
<dbReference type="OrthoDB" id="190701at2157"/>
<gene>
    <name evidence="2" type="ORF">DP107_03120</name>
</gene>
<dbReference type="InParanoid" id="A0A554NGQ6"/>
<feature type="region of interest" description="Disordered" evidence="1">
    <location>
        <begin position="75"/>
        <end position="96"/>
    </location>
</feature>
<dbReference type="InterPro" id="IPR036388">
    <property type="entry name" value="WH-like_DNA-bd_sf"/>
</dbReference>
<dbReference type="AlphaFoldDB" id="A0A554NGQ6"/>
<reference evidence="2 3" key="1">
    <citation type="submission" date="2018-06" db="EMBL/GenBank/DDBJ databases">
        <title>Natronomonas sp. F16-60 a new haloarchaeon isolated from a solar saltern of Isla Cristina, Huelva, Spain.</title>
        <authorList>
            <person name="Duran-Viseras A."/>
            <person name="Sanchez-Porro C."/>
            <person name="Ventosa A."/>
        </authorList>
    </citation>
    <scope>NUCLEOTIDE SEQUENCE [LARGE SCALE GENOMIC DNA]</scope>
    <source>
        <strain evidence="2 3">F16-60</strain>
    </source>
</reference>
<evidence type="ECO:0000313" key="3">
    <source>
        <dbReference type="Proteomes" id="UP000319894"/>
    </source>
</evidence>
<evidence type="ECO:0008006" key="4">
    <source>
        <dbReference type="Google" id="ProtNLM"/>
    </source>
</evidence>
<accession>A0A554NGQ6</accession>
<dbReference type="Proteomes" id="UP000319894">
    <property type="component" value="Unassembled WGS sequence"/>
</dbReference>
<comment type="caution">
    <text evidence="2">The sequence shown here is derived from an EMBL/GenBank/DDBJ whole genome shotgun (WGS) entry which is preliminary data.</text>
</comment>
<dbReference type="RefSeq" id="WP_144260653.1">
    <property type="nucleotide sequence ID" value="NZ_QMDX01000001.1"/>
</dbReference>
<name>A0A554NGQ6_9EURY</name>
<dbReference type="SUPFAM" id="SSF46689">
    <property type="entry name" value="Homeodomain-like"/>
    <property type="match status" value="1"/>
</dbReference>
<proteinExistence type="predicted"/>
<organism evidence="2 3">
    <name type="scientific">Haloglomus irregulare</name>
    <dbReference type="NCBI Taxonomy" id="2234134"/>
    <lineage>
        <taxon>Archaea</taxon>
        <taxon>Methanobacteriati</taxon>
        <taxon>Methanobacteriota</taxon>
        <taxon>Stenosarchaea group</taxon>
        <taxon>Halobacteria</taxon>
        <taxon>Halobacteriales</taxon>
        <taxon>Natronomonadaceae</taxon>
        <taxon>Haloglomus</taxon>
    </lineage>
</organism>
<sequence>MTTKPSRIVPGTESEIHEEPHIQGSRVTVRDVHARVEQRGLAPERVAERYNLDIADIYEALAYYHNNPAEMREVEERHERAVAEAKDRSSLTPPDN</sequence>
<feature type="region of interest" description="Disordered" evidence="1">
    <location>
        <begin position="1"/>
        <end position="25"/>
    </location>
</feature>
<dbReference type="EMBL" id="QMDX01000001">
    <property type="protein sequence ID" value="TSD16170.1"/>
    <property type="molecule type" value="Genomic_DNA"/>
</dbReference>